<organism evidence="1 2">
    <name type="scientific">Saccharopolyspora ipomoeae</name>
    <dbReference type="NCBI Taxonomy" id="3042027"/>
    <lineage>
        <taxon>Bacteria</taxon>
        <taxon>Bacillati</taxon>
        <taxon>Actinomycetota</taxon>
        <taxon>Actinomycetes</taxon>
        <taxon>Pseudonocardiales</taxon>
        <taxon>Pseudonocardiaceae</taxon>
        <taxon>Saccharopolyspora</taxon>
    </lineage>
</organism>
<gene>
    <name evidence="1" type="ORF">QFW96_15220</name>
</gene>
<reference evidence="1 2" key="1">
    <citation type="submission" date="2023-04" db="EMBL/GenBank/DDBJ databases">
        <title>Draft genome sequence of Saccharopolyspora sp. TS4A08 isolated from sweet potato rhizospheric soil.</title>
        <authorList>
            <person name="Suksaard P."/>
            <person name="Duangmal K."/>
        </authorList>
    </citation>
    <scope>NUCLEOTIDE SEQUENCE [LARGE SCALE GENOMIC DNA]</scope>
    <source>
        <strain evidence="1 2">TS4A08</strain>
    </source>
</reference>
<dbReference type="SUPFAM" id="SSF110391">
    <property type="entry name" value="GlpP-like"/>
    <property type="match status" value="1"/>
</dbReference>
<dbReference type="Gene3D" id="3.20.20.70">
    <property type="entry name" value="Aldolase class I"/>
    <property type="match status" value="1"/>
</dbReference>
<accession>A0ABT6PRB4</accession>
<sequence>MRVRPWLPVEELLLDDPVIASVKDEAGVDAVLRAECPVVFLLFGSVLTLPSLVDRLTAGGKTVLVNVDMVDGLAAKDVAAEFVRAKTGAAGVLSSKAAIVKAARAQGLLGVHRFFLVDSFSYRNLGKQIAHSRPDYVEILPGCVPRVIGWLREDVDVPIIAGGLVCDKDDVVAALGAGATAIASSNTDVWSM</sequence>
<dbReference type="InterPro" id="IPR013785">
    <property type="entry name" value="Aldolase_TIM"/>
</dbReference>
<name>A0ABT6PRB4_9PSEU</name>
<keyword evidence="2" id="KW-1185">Reference proteome</keyword>
<dbReference type="PANTHER" id="PTHR35787">
    <property type="entry name" value="GLYCEROL UPTAKE OPERON ANTITERMINATOR REGULATORY PROTEIN"/>
    <property type="match status" value="1"/>
</dbReference>
<evidence type="ECO:0000313" key="1">
    <source>
        <dbReference type="EMBL" id="MDI2029981.1"/>
    </source>
</evidence>
<protein>
    <submittedName>
        <fullName evidence="1">Glycerol-3-phosphate responsive antiterminator</fullName>
    </submittedName>
</protein>
<dbReference type="Pfam" id="PF04309">
    <property type="entry name" value="G3P_antiterm"/>
    <property type="match status" value="1"/>
</dbReference>
<dbReference type="RefSeq" id="WP_281456298.1">
    <property type="nucleotide sequence ID" value="NZ_JASAOF010000008.1"/>
</dbReference>
<comment type="caution">
    <text evidence="1">The sequence shown here is derived from an EMBL/GenBank/DDBJ whole genome shotgun (WGS) entry which is preliminary data.</text>
</comment>
<dbReference type="InterPro" id="IPR006699">
    <property type="entry name" value="GlpP"/>
</dbReference>
<proteinExistence type="predicted"/>
<evidence type="ECO:0000313" key="2">
    <source>
        <dbReference type="Proteomes" id="UP001237595"/>
    </source>
</evidence>
<dbReference type="PANTHER" id="PTHR35787:SF1">
    <property type="entry name" value="GLYCEROL UPTAKE OPERON ANTITERMINATOR REGULATORY PROTEIN"/>
    <property type="match status" value="1"/>
</dbReference>
<dbReference type="PIRSF" id="PIRSF016897">
    <property type="entry name" value="GlpP"/>
    <property type="match status" value="1"/>
</dbReference>
<dbReference type="EMBL" id="JASAOF010000008">
    <property type="protein sequence ID" value="MDI2029981.1"/>
    <property type="molecule type" value="Genomic_DNA"/>
</dbReference>
<dbReference type="Proteomes" id="UP001237595">
    <property type="component" value="Unassembled WGS sequence"/>
</dbReference>